<evidence type="ECO:0000313" key="3">
    <source>
        <dbReference type="EMBL" id="CAE6382589.1"/>
    </source>
</evidence>
<sequence>MDVHRWFYKFSKLVKKCTRRVNIKDVYYPGHKVVRSRANMIASNRGLGTALLIAPPVLVLIAMGIAARSSANVLAPGDHPPSSIPEPPATAPPSEKVVSNLQLQLQESLANLENNKDHVNVVTAAIVAIGLIGAILTIRAIMRRRRGGGGGGKNATDSRYPRGMNNTHRDAHVQTGSLQDENLTLNAGSGEDPFRTR</sequence>
<feature type="compositionally biased region" description="Polar residues" evidence="1">
    <location>
        <begin position="174"/>
        <end position="187"/>
    </location>
</feature>
<name>A0A8H2WL54_9AGAM</name>
<comment type="caution">
    <text evidence="3">The sequence shown here is derived from an EMBL/GenBank/DDBJ whole genome shotgun (WGS) entry which is preliminary data.</text>
</comment>
<feature type="transmembrane region" description="Helical" evidence="2">
    <location>
        <begin position="118"/>
        <end position="138"/>
    </location>
</feature>
<dbReference type="AlphaFoldDB" id="A0A8H2WL54"/>
<dbReference type="Proteomes" id="UP000663826">
    <property type="component" value="Unassembled WGS sequence"/>
</dbReference>
<proteinExistence type="predicted"/>
<accession>A0A8H2WL54</accession>
<keyword evidence="2" id="KW-1133">Transmembrane helix</keyword>
<feature type="compositionally biased region" description="Pro residues" evidence="1">
    <location>
        <begin position="78"/>
        <end position="91"/>
    </location>
</feature>
<keyword evidence="2" id="KW-0812">Transmembrane</keyword>
<keyword evidence="2" id="KW-0472">Membrane</keyword>
<gene>
    <name evidence="3" type="ORF">RDB_LOCUS21528</name>
</gene>
<protein>
    <submittedName>
        <fullName evidence="3">Uncharacterized protein</fullName>
    </submittedName>
</protein>
<organism evidence="3 4">
    <name type="scientific">Rhizoctonia solani</name>
    <dbReference type="NCBI Taxonomy" id="456999"/>
    <lineage>
        <taxon>Eukaryota</taxon>
        <taxon>Fungi</taxon>
        <taxon>Dikarya</taxon>
        <taxon>Basidiomycota</taxon>
        <taxon>Agaricomycotina</taxon>
        <taxon>Agaricomycetes</taxon>
        <taxon>Cantharellales</taxon>
        <taxon>Ceratobasidiaceae</taxon>
        <taxon>Rhizoctonia</taxon>
    </lineage>
</organism>
<reference evidence="3" key="1">
    <citation type="submission" date="2021-01" db="EMBL/GenBank/DDBJ databases">
        <authorList>
            <person name="Kaushik A."/>
        </authorList>
    </citation>
    <scope>NUCLEOTIDE SEQUENCE</scope>
    <source>
        <strain evidence="3">AG1-1B</strain>
    </source>
</reference>
<evidence type="ECO:0000256" key="2">
    <source>
        <dbReference type="SAM" id="Phobius"/>
    </source>
</evidence>
<feature type="region of interest" description="Disordered" evidence="1">
    <location>
        <begin position="75"/>
        <end position="94"/>
    </location>
</feature>
<feature type="transmembrane region" description="Helical" evidence="2">
    <location>
        <begin position="47"/>
        <end position="67"/>
    </location>
</feature>
<evidence type="ECO:0000313" key="4">
    <source>
        <dbReference type="Proteomes" id="UP000663826"/>
    </source>
</evidence>
<evidence type="ECO:0000256" key="1">
    <source>
        <dbReference type="SAM" id="MobiDB-lite"/>
    </source>
</evidence>
<feature type="region of interest" description="Disordered" evidence="1">
    <location>
        <begin position="146"/>
        <end position="197"/>
    </location>
</feature>
<dbReference type="EMBL" id="CAJMWQ010000795">
    <property type="protein sequence ID" value="CAE6382589.1"/>
    <property type="molecule type" value="Genomic_DNA"/>
</dbReference>